<proteinExistence type="predicted"/>
<dbReference type="PANTHER" id="PTHR43794">
    <property type="entry name" value="AMINOHYDROLASE SSNA-RELATED"/>
    <property type="match status" value="1"/>
</dbReference>
<dbReference type="Proteomes" id="UP001336020">
    <property type="component" value="Unassembled WGS sequence"/>
</dbReference>
<dbReference type="RefSeq" id="WP_330132980.1">
    <property type="nucleotide sequence ID" value="NZ_JAUTXY010000003.1"/>
</dbReference>
<dbReference type="Gene3D" id="3.20.20.140">
    <property type="entry name" value="Metal-dependent hydrolases"/>
    <property type="match status" value="1"/>
</dbReference>
<organism evidence="3 4">
    <name type="scientific">Rhodococcus artemisiae</name>
    <dbReference type="NCBI Taxonomy" id="714159"/>
    <lineage>
        <taxon>Bacteria</taxon>
        <taxon>Bacillati</taxon>
        <taxon>Actinomycetota</taxon>
        <taxon>Actinomycetes</taxon>
        <taxon>Mycobacteriales</taxon>
        <taxon>Nocardiaceae</taxon>
        <taxon>Rhodococcus</taxon>
    </lineage>
</organism>
<comment type="caution">
    <text evidence="3">The sequence shown here is derived from an EMBL/GenBank/DDBJ whole genome shotgun (WGS) entry which is preliminary data.</text>
</comment>
<sequence>MILPNDATTTAITDVTVYTDGQWLSGCDVLVDNGHIGAIGTGDVPWPAARRIDGSGGHLIPGFVNTHTHLQQSLMRGIAEGVSLLDWLLQVGEESVDITPERAYIATVAASLEALRSGTTTLVEHMWPHPSSEVHDAVLRGLRDAGIRAVLGRGVADRGDATRKWGFEPRLMQSLDDVLAHTDHLAAAADGSRIAVGLAVPNPRSVTPDGMAAIREFARQRDMTVSIHLLETATDELMCRQHAGQGAVQYLAAHGFLWDRMIAVHCVELDATGRRTLAEHGVAVSYNPVSNMRLGSGVAAVPDLIADGVAVGLGVDGAASNDSQDMLESLRAGAYVQRAVRRKADLFGFAEMIDIATGGANSALGLPSRAGGIRVGDPADLTLVRFDRDFATLPVRDPGASILTTGTSRIVDTVLVGGEVVVRDGHSTRVDETDLIRQLMSL</sequence>
<dbReference type="Pfam" id="PF01979">
    <property type="entry name" value="Amidohydro_1"/>
    <property type="match status" value="1"/>
</dbReference>
<dbReference type="InterPro" id="IPR006680">
    <property type="entry name" value="Amidohydro-rel"/>
</dbReference>
<feature type="domain" description="Amidohydrolase-related" evidence="2">
    <location>
        <begin position="59"/>
        <end position="421"/>
    </location>
</feature>
<keyword evidence="1" id="KW-0378">Hydrolase</keyword>
<dbReference type="InterPro" id="IPR050287">
    <property type="entry name" value="MTA/SAH_deaminase"/>
</dbReference>
<protein>
    <submittedName>
        <fullName evidence="3">Amidohydrolase family protein</fullName>
    </submittedName>
</protein>
<dbReference type="SUPFAM" id="SSF51556">
    <property type="entry name" value="Metallo-dependent hydrolases"/>
    <property type="match status" value="1"/>
</dbReference>
<evidence type="ECO:0000256" key="1">
    <source>
        <dbReference type="ARBA" id="ARBA00022801"/>
    </source>
</evidence>
<dbReference type="InterPro" id="IPR032466">
    <property type="entry name" value="Metal_Hydrolase"/>
</dbReference>
<evidence type="ECO:0000313" key="4">
    <source>
        <dbReference type="Proteomes" id="UP001336020"/>
    </source>
</evidence>
<dbReference type="Gene3D" id="2.30.40.10">
    <property type="entry name" value="Urease, subunit C, domain 1"/>
    <property type="match status" value="1"/>
</dbReference>
<evidence type="ECO:0000313" key="3">
    <source>
        <dbReference type="EMBL" id="MEE2057752.1"/>
    </source>
</evidence>
<keyword evidence="4" id="KW-1185">Reference proteome</keyword>
<gene>
    <name evidence="3" type="ORF">Q7514_09460</name>
</gene>
<evidence type="ECO:0000259" key="2">
    <source>
        <dbReference type="Pfam" id="PF01979"/>
    </source>
</evidence>
<accession>A0ABU7L879</accession>
<dbReference type="InterPro" id="IPR011059">
    <property type="entry name" value="Metal-dep_hydrolase_composite"/>
</dbReference>
<dbReference type="PANTHER" id="PTHR43794:SF11">
    <property type="entry name" value="AMIDOHYDROLASE-RELATED DOMAIN-CONTAINING PROTEIN"/>
    <property type="match status" value="1"/>
</dbReference>
<name>A0ABU7L879_9NOCA</name>
<reference evidence="3 4" key="1">
    <citation type="submission" date="2023-07" db="EMBL/GenBank/DDBJ databases">
        <authorList>
            <person name="Girao M."/>
            <person name="Carvalho M.F."/>
        </authorList>
    </citation>
    <scope>NUCLEOTIDE SEQUENCE [LARGE SCALE GENOMIC DNA]</scope>
    <source>
        <strain evidence="3 4">YIM65754</strain>
    </source>
</reference>
<dbReference type="EMBL" id="JAUTXY010000003">
    <property type="protein sequence ID" value="MEE2057752.1"/>
    <property type="molecule type" value="Genomic_DNA"/>
</dbReference>
<dbReference type="SUPFAM" id="SSF51338">
    <property type="entry name" value="Composite domain of metallo-dependent hydrolases"/>
    <property type="match status" value="1"/>
</dbReference>